<sequence length="163" mass="17562">MPKIEEYSQMAELRTQGTNVFAFDGTDITQLVCVTGIDLGSDSTSKIETTCLEETKSKSYMPGLSDPGDGSLSIRLDPENDSHLKLIQWAENRTELEFYIGASDSVAPPTVATNAVALPTGRSFWSFKGALTPAVPTFEADSIVGYQFTLQRSTGVTLTPATV</sequence>
<evidence type="ECO:0000313" key="1">
    <source>
        <dbReference type="EMBL" id="ASN70334.1"/>
    </source>
</evidence>
<dbReference type="EMBL" id="MF417906">
    <property type="protein sequence ID" value="ASN70393.1"/>
    <property type="molecule type" value="Genomic_DNA"/>
</dbReference>
<accession>A0A2H4J511</accession>
<dbReference type="InterPro" id="IPR032495">
    <property type="entry name" value="Phage_TTP_11"/>
</dbReference>
<dbReference type="Pfam" id="PF16460">
    <property type="entry name" value="Phage_TTP_11"/>
    <property type="match status" value="1"/>
</dbReference>
<gene>
    <name evidence="2" type="ORF">7F8_11</name>
    <name evidence="1" type="ORF">8AX11_11</name>
</gene>
<name>A0A2H4J511_9CAUD</name>
<evidence type="ECO:0000313" key="2">
    <source>
        <dbReference type="EMBL" id="ASN70393.1"/>
    </source>
</evidence>
<dbReference type="EMBL" id="MF417905">
    <property type="protein sequence ID" value="ASN70334.1"/>
    <property type="molecule type" value="Genomic_DNA"/>
</dbReference>
<proteinExistence type="predicted"/>
<reference evidence="1" key="1">
    <citation type="submission" date="2017-06" db="EMBL/GenBank/DDBJ databases">
        <title>Novel phages from South African skin metaviromes.</title>
        <authorList>
            <person name="van Zyl L.J."/>
            <person name="Abrahams Y."/>
            <person name="Stander E.A."/>
            <person name="Kirby B.M."/>
            <person name="Clavaud C."/>
            <person name="Farcet C."/>
            <person name="Breton L."/>
            <person name="Trindade M.I."/>
        </authorList>
    </citation>
    <scope>NUCLEOTIDE SEQUENCE</scope>
</reference>
<dbReference type="Gene3D" id="4.10.410.40">
    <property type="match status" value="1"/>
</dbReference>
<organism evidence="1">
    <name type="scientific">uncultured Caudovirales phage</name>
    <dbReference type="NCBI Taxonomy" id="2100421"/>
    <lineage>
        <taxon>Viruses</taxon>
        <taxon>Duplodnaviria</taxon>
        <taxon>Heunggongvirae</taxon>
        <taxon>Uroviricota</taxon>
        <taxon>Caudoviricetes</taxon>
        <taxon>Peduoviridae</taxon>
        <taxon>Maltschvirus</taxon>
        <taxon>Maltschvirus maltsch</taxon>
    </lineage>
</organism>
<protein>
    <submittedName>
        <fullName evidence="1">Putative major tail subunit</fullName>
    </submittedName>
</protein>